<sequence>MPPSTTEVIPDNGPGSAQIPSAEPSRHLSLAPPASSAAPPDFSSALPDTATTGPPSVQLISSYAELVLSSSLDPADPRPDPTPVTNPITSSEPPTECIARSKAPRNTRTPSWLNDFVSHTARCFDSPPLITSPTPFHSSGTSHPLEHFLTYLDIDATQLSFLAAIDSDTEPRTYLEAPKDPRWRLAMADEIRALEDNCT</sequence>
<comment type="caution">
    <text evidence="2">The sequence shown here is derived from an EMBL/GenBank/DDBJ whole genome shotgun (WGS) entry which is preliminary data.</text>
</comment>
<organism evidence="2 3">
    <name type="scientific">Punica granatum</name>
    <name type="common">Pomegranate</name>
    <dbReference type="NCBI Taxonomy" id="22663"/>
    <lineage>
        <taxon>Eukaryota</taxon>
        <taxon>Viridiplantae</taxon>
        <taxon>Streptophyta</taxon>
        <taxon>Embryophyta</taxon>
        <taxon>Tracheophyta</taxon>
        <taxon>Spermatophyta</taxon>
        <taxon>Magnoliopsida</taxon>
        <taxon>eudicotyledons</taxon>
        <taxon>Gunneridae</taxon>
        <taxon>Pentapetalae</taxon>
        <taxon>rosids</taxon>
        <taxon>malvids</taxon>
        <taxon>Myrtales</taxon>
        <taxon>Lythraceae</taxon>
        <taxon>Punica</taxon>
    </lineage>
</organism>
<feature type="region of interest" description="Disordered" evidence="1">
    <location>
        <begin position="1"/>
        <end position="57"/>
    </location>
</feature>
<evidence type="ECO:0000256" key="1">
    <source>
        <dbReference type="SAM" id="MobiDB-lite"/>
    </source>
</evidence>
<feature type="compositionally biased region" description="Low complexity" evidence="1">
    <location>
        <begin position="28"/>
        <end position="47"/>
    </location>
</feature>
<dbReference type="EMBL" id="PGOL01000343">
    <property type="protein sequence ID" value="PKI72020.1"/>
    <property type="molecule type" value="Genomic_DNA"/>
</dbReference>
<reference evidence="2 3" key="1">
    <citation type="submission" date="2017-11" db="EMBL/GenBank/DDBJ databases">
        <title>De-novo sequencing of pomegranate (Punica granatum L.) genome.</title>
        <authorList>
            <person name="Akparov Z."/>
            <person name="Amiraslanov A."/>
            <person name="Hajiyeva S."/>
            <person name="Abbasov M."/>
            <person name="Kaur K."/>
            <person name="Hamwieh A."/>
            <person name="Solovyev V."/>
            <person name="Salamov A."/>
            <person name="Braich B."/>
            <person name="Kosarev P."/>
            <person name="Mahmoud A."/>
            <person name="Hajiyev E."/>
            <person name="Babayeva S."/>
            <person name="Izzatullayeva V."/>
            <person name="Mammadov A."/>
            <person name="Mammadov A."/>
            <person name="Sharifova S."/>
            <person name="Ojaghi J."/>
            <person name="Eynullazada K."/>
            <person name="Bayramov B."/>
            <person name="Abdulazimova A."/>
            <person name="Shahmuradov I."/>
        </authorList>
    </citation>
    <scope>NUCLEOTIDE SEQUENCE [LARGE SCALE GENOMIC DNA]</scope>
    <source>
        <strain evidence="3">cv. AG2017</strain>
        <tissue evidence="2">Leaf</tissue>
    </source>
</reference>
<feature type="region of interest" description="Disordered" evidence="1">
    <location>
        <begin position="71"/>
        <end position="110"/>
    </location>
</feature>
<feature type="compositionally biased region" description="Polar residues" evidence="1">
    <location>
        <begin position="83"/>
        <end position="93"/>
    </location>
</feature>
<proteinExistence type="predicted"/>
<dbReference type="AlphaFoldDB" id="A0A2I0KUL4"/>
<accession>A0A2I0KUL4</accession>
<dbReference type="Proteomes" id="UP000233551">
    <property type="component" value="Unassembled WGS sequence"/>
</dbReference>
<name>A0A2I0KUL4_PUNGR</name>
<evidence type="ECO:0000313" key="3">
    <source>
        <dbReference type="Proteomes" id="UP000233551"/>
    </source>
</evidence>
<protein>
    <submittedName>
        <fullName evidence="2">Uncharacterized protein</fullName>
    </submittedName>
</protein>
<dbReference type="STRING" id="22663.A0A2I0KUL4"/>
<gene>
    <name evidence="2" type="ORF">CRG98_007566</name>
</gene>
<evidence type="ECO:0000313" key="2">
    <source>
        <dbReference type="EMBL" id="PKI72020.1"/>
    </source>
</evidence>
<keyword evidence="3" id="KW-1185">Reference proteome</keyword>